<dbReference type="AlphaFoldDB" id="A0A3B0SC40"/>
<evidence type="ECO:0000256" key="1">
    <source>
        <dbReference type="ARBA" id="ARBA00004651"/>
    </source>
</evidence>
<feature type="transmembrane region" description="Helical" evidence="6">
    <location>
        <begin position="310"/>
        <end position="332"/>
    </location>
</feature>
<feature type="transmembrane region" description="Helical" evidence="6">
    <location>
        <begin position="284"/>
        <end position="304"/>
    </location>
</feature>
<dbReference type="CDD" id="cd06173">
    <property type="entry name" value="MFS_MefA_like"/>
    <property type="match status" value="1"/>
</dbReference>
<keyword evidence="5 6" id="KW-0472">Membrane</keyword>
<evidence type="ECO:0000256" key="4">
    <source>
        <dbReference type="ARBA" id="ARBA00022989"/>
    </source>
</evidence>
<dbReference type="GO" id="GO:0005886">
    <property type="term" value="C:plasma membrane"/>
    <property type="evidence" value="ECO:0007669"/>
    <property type="project" value="UniProtKB-SubCell"/>
</dbReference>
<comment type="subcellular location">
    <subcellularLocation>
        <location evidence="1">Cell membrane</location>
        <topology evidence="1">Multi-pass membrane protein</topology>
    </subcellularLocation>
</comment>
<evidence type="ECO:0008006" key="8">
    <source>
        <dbReference type="Google" id="ProtNLM"/>
    </source>
</evidence>
<evidence type="ECO:0000256" key="2">
    <source>
        <dbReference type="ARBA" id="ARBA00022475"/>
    </source>
</evidence>
<keyword evidence="2" id="KW-1003">Cell membrane</keyword>
<dbReference type="InterPro" id="IPR036259">
    <property type="entry name" value="MFS_trans_sf"/>
</dbReference>
<protein>
    <recommendedName>
        <fullName evidence="8">Major facilitator superfamily (MFS) profile domain-containing protein</fullName>
    </recommendedName>
</protein>
<dbReference type="EMBL" id="UOEK01000240">
    <property type="protein sequence ID" value="VAW02718.1"/>
    <property type="molecule type" value="Genomic_DNA"/>
</dbReference>
<feature type="transmembrane region" description="Helical" evidence="6">
    <location>
        <begin position="168"/>
        <end position="186"/>
    </location>
</feature>
<dbReference type="InterPro" id="IPR011701">
    <property type="entry name" value="MFS"/>
</dbReference>
<reference evidence="7" key="1">
    <citation type="submission" date="2018-06" db="EMBL/GenBank/DDBJ databases">
        <authorList>
            <person name="Zhirakovskaya E."/>
        </authorList>
    </citation>
    <scope>NUCLEOTIDE SEQUENCE</scope>
</reference>
<feature type="transmembrane region" description="Helical" evidence="6">
    <location>
        <begin position="378"/>
        <end position="396"/>
    </location>
</feature>
<dbReference type="Gene3D" id="1.20.1250.20">
    <property type="entry name" value="MFS general substrate transporter like domains"/>
    <property type="match status" value="1"/>
</dbReference>
<evidence type="ECO:0000256" key="5">
    <source>
        <dbReference type="ARBA" id="ARBA00023136"/>
    </source>
</evidence>
<accession>A0A3B0SC40</accession>
<dbReference type="SUPFAM" id="SSF103473">
    <property type="entry name" value="MFS general substrate transporter"/>
    <property type="match status" value="1"/>
</dbReference>
<keyword evidence="4 6" id="KW-1133">Transmembrane helix</keyword>
<dbReference type="PANTHER" id="PTHR23513:SF6">
    <property type="entry name" value="MAJOR FACILITATOR SUPERFAMILY ASSOCIATED DOMAIN-CONTAINING PROTEIN"/>
    <property type="match status" value="1"/>
</dbReference>
<gene>
    <name evidence="7" type="ORF">MNBD_ACTINO02-1185</name>
</gene>
<evidence type="ECO:0000256" key="6">
    <source>
        <dbReference type="SAM" id="Phobius"/>
    </source>
</evidence>
<name>A0A3B0SC40_9ZZZZ</name>
<sequence length="419" mass="45021">MTNKDSRPFWTFLVGQTSSAFGTSFTSFALPLLVYRITGSSFLMASTVAVAFLPYMLFGPLAGVLADRLDRKRVMITADVARAALLLSLPVVASSSTRPAVILAAFAFIETAFEMLHAAASDAVVPTLADPQDILKFNARLSVADSIASVLGPVSAALLISVTSLETLFRIDSATFLISAIAVLTIRVKLTGRKMRSSIPDDSPSRWSETVAGFRFIWRNRLFRSKALMDGSLNFFGANVYTQLIFIVKDHLGLPDSAFGWFEAGAALTGIVTATLAVRLSRRVSFTILILALPVVQGLMAVTIGSSRIWQLSLVAWSIYSGTLGLSFLIGVELRQRYVPGEMLGRVQAAQRTLTWSTIPLGVLSGGLALNYVAVGPFIAAIGVTICVIAGMFAWASPLRRATALRDALEPLPEDHPTV</sequence>
<feature type="transmembrane region" description="Helical" evidence="6">
    <location>
        <begin position="353"/>
        <end position="372"/>
    </location>
</feature>
<dbReference type="Pfam" id="PF07690">
    <property type="entry name" value="MFS_1"/>
    <property type="match status" value="1"/>
</dbReference>
<evidence type="ECO:0000256" key="3">
    <source>
        <dbReference type="ARBA" id="ARBA00022692"/>
    </source>
</evidence>
<feature type="transmembrane region" description="Helical" evidence="6">
    <location>
        <begin position="41"/>
        <end position="62"/>
    </location>
</feature>
<keyword evidence="3 6" id="KW-0812">Transmembrane</keyword>
<dbReference type="PANTHER" id="PTHR23513">
    <property type="entry name" value="INTEGRAL MEMBRANE EFFLUX PROTEIN-RELATED"/>
    <property type="match status" value="1"/>
</dbReference>
<organism evidence="7">
    <name type="scientific">hydrothermal vent metagenome</name>
    <dbReference type="NCBI Taxonomy" id="652676"/>
    <lineage>
        <taxon>unclassified sequences</taxon>
        <taxon>metagenomes</taxon>
        <taxon>ecological metagenomes</taxon>
    </lineage>
</organism>
<proteinExistence type="predicted"/>
<evidence type="ECO:0000313" key="7">
    <source>
        <dbReference type="EMBL" id="VAW02718.1"/>
    </source>
</evidence>
<feature type="transmembrane region" description="Helical" evidence="6">
    <location>
        <begin position="227"/>
        <end position="246"/>
    </location>
</feature>
<feature type="transmembrane region" description="Helical" evidence="6">
    <location>
        <begin position="258"/>
        <end position="277"/>
    </location>
</feature>
<feature type="transmembrane region" description="Helical" evidence="6">
    <location>
        <begin position="12"/>
        <end position="35"/>
    </location>
</feature>
<dbReference type="GO" id="GO:0022857">
    <property type="term" value="F:transmembrane transporter activity"/>
    <property type="evidence" value="ECO:0007669"/>
    <property type="project" value="InterPro"/>
</dbReference>